<dbReference type="RefSeq" id="WP_116756983.1">
    <property type="nucleotide sequence ID" value="NZ_JBHUEX010000001.1"/>
</dbReference>
<evidence type="ECO:0000313" key="1">
    <source>
        <dbReference type="EMBL" id="PVZ94472.1"/>
    </source>
</evidence>
<sequence>MTNDLFTEPVSTGDDLLERVAGLLGTAVRHQFWLLFIDADGRQLQTLVPIDGVPDSPGPQEALRFAPMLDWLAEGEGAHSVAFVIERPGDREFGENDLAWARVLAEAASFIELPVRGLVVMHTDGVRWLAADDYA</sequence>
<protein>
    <submittedName>
        <fullName evidence="1">Uncharacterized protein</fullName>
    </submittedName>
</protein>
<accession>A0A2V1HS27</accession>
<gene>
    <name evidence="1" type="ORF">DDQ50_12255</name>
</gene>
<name>A0A2V1HS27_9MICO</name>
<dbReference type="AlphaFoldDB" id="A0A2V1HS27"/>
<reference evidence="1 2" key="1">
    <citation type="submission" date="2018-05" db="EMBL/GenBank/DDBJ databases">
        <title>Amnibacterium sp. M8JJ-5, whole genome shotgun sequence.</title>
        <authorList>
            <person name="Tuo L."/>
        </authorList>
    </citation>
    <scope>NUCLEOTIDE SEQUENCE [LARGE SCALE GENOMIC DNA]</scope>
    <source>
        <strain evidence="1 2">M8JJ-5</strain>
    </source>
</reference>
<keyword evidence="2" id="KW-1185">Reference proteome</keyword>
<comment type="caution">
    <text evidence="1">The sequence shown here is derived from an EMBL/GenBank/DDBJ whole genome shotgun (WGS) entry which is preliminary data.</text>
</comment>
<dbReference type="Proteomes" id="UP000244893">
    <property type="component" value="Unassembled WGS sequence"/>
</dbReference>
<organism evidence="1 2">
    <name type="scientific">Amnibacterium flavum</name>
    <dbReference type="NCBI Taxonomy" id="2173173"/>
    <lineage>
        <taxon>Bacteria</taxon>
        <taxon>Bacillati</taxon>
        <taxon>Actinomycetota</taxon>
        <taxon>Actinomycetes</taxon>
        <taxon>Micrococcales</taxon>
        <taxon>Microbacteriaceae</taxon>
        <taxon>Amnibacterium</taxon>
    </lineage>
</organism>
<proteinExistence type="predicted"/>
<dbReference type="OrthoDB" id="5123240at2"/>
<evidence type="ECO:0000313" key="2">
    <source>
        <dbReference type="Proteomes" id="UP000244893"/>
    </source>
</evidence>
<dbReference type="EMBL" id="QEOP01000002">
    <property type="protein sequence ID" value="PVZ94472.1"/>
    <property type="molecule type" value="Genomic_DNA"/>
</dbReference>